<dbReference type="PIRSF" id="PIRSF500136">
    <property type="entry name" value="UDP_ManNAc_DH"/>
    <property type="match status" value="1"/>
</dbReference>
<dbReference type="PIRSF" id="PIRSF000124">
    <property type="entry name" value="UDPglc_GDPman_dh"/>
    <property type="match status" value="1"/>
</dbReference>
<evidence type="ECO:0000259" key="1">
    <source>
        <dbReference type="SMART" id="SM00984"/>
    </source>
</evidence>
<dbReference type="InterPro" id="IPR028359">
    <property type="entry name" value="UDP_ManNAc/GlcNAc_DH"/>
</dbReference>
<accession>A0A238X1R7</accession>
<dbReference type="GO" id="GO:0051287">
    <property type="term" value="F:NAD binding"/>
    <property type="evidence" value="ECO:0007669"/>
    <property type="project" value="InterPro"/>
</dbReference>
<dbReference type="Pfam" id="PF03720">
    <property type="entry name" value="UDPG_MGDP_dh_C"/>
    <property type="match status" value="1"/>
</dbReference>
<dbReference type="Gene3D" id="3.40.50.720">
    <property type="entry name" value="NAD(P)-binding Rossmann-like Domain"/>
    <property type="match status" value="1"/>
</dbReference>
<gene>
    <name evidence="2" type="ORF">SAMN06272737_11112</name>
</gene>
<keyword evidence="3" id="KW-1185">Reference proteome</keyword>
<name>A0A238X1R7_9ACTN</name>
<dbReference type="PANTHER" id="PTHR43491:SF1">
    <property type="entry name" value="UDP-N-ACETYL-D-MANNOSAMINE DEHYDROGENASE"/>
    <property type="match status" value="1"/>
</dbReference>
<dbReference type="GO" id="GO:0016616">
    <property type="term" value="F:oxidoreductase activity, acting on the CH-OH group of donors, NAD or NADP as acceptor"/>
    <property type="evidence" value="ECO:0007669"/>
    <property type="project" value="InterPro"/>
</dbReference>
<dbReference type="InterPro" id="IPR017476">
    <property type="entry name" value="UDP-Glc/GDP-Man"/>
</dbReference>
<dbReference type="SUPFAM" id="SSF52413">
    <property type="entry name" value="UDP-glucose/GDP-mannose dehydrogenase C-terminal domain"/>
    <property type="match status" value="1"/>
</dbReference>
<evidence type="ECO:0000313" key="3">
    <source>
        <dbReference type="Proteomes" id="UP000198403"/>
    </source>
</evidence>
<dbReference type="GO" id="GO:0000271">
    <property type="term" value="P:polysaccharide biosynthetic process"/>
    <property type="evidence" value="ECO:0007669"/>
    <property type="project" value="InterPro"/>
</dbReference>
<reference evidence="2 3" key="1">
    <citation type="submission" date="2017-06" db="EMBL/GenBank/DDBJ databases">
        <authorList>
            <person name="Kim H.J."/>
            <person name="Triplett B.A."/>
        </authorList>
    </citation>
    <scope>NUCLEOTIDE SEQUENCE [LARGE SCALE GENOMIC DNA]</scope>
    <source>
        <strain evidence="2 3">DSM 44272</strain>
    </source>
</reference>
<dbReference type="EMBL" id="FZNO01000011">
    <property type="protein sequence ID" value="SNR52528.1"/>
    <property type="molecule type" value="Genomic_DNA"/>
</dbReference>
<dbReference type="InterPro" id="IPR014027">
    <property type="entry name" value="UDP-Glc/GDP-Man_DH_C"/>
</dbReference>
<protein>
    <submittedName>
        <fullName evidence="2">Nucleotide sugar dehydrogenase</fullName>
    </submittedName>
</protein>
<dbReference type="GO" id="GO:0016628">
    <property type="term" value="F:oxidoreductase activity, acting on the CH-CH group of donors, NAD or NADP as acceptor"/>
    <property type="evidence" value="ECO:0007669"/>
    <property type="project" value="InterPro"/>
</dbReference>
<dbReference type="Pfam" id="PF00984">
    <property type="entry name" value="UDPG_MGDP_dh"/>
    <property type="match status" value="1"/>
</dbReference>
<dbReference type="SMART" id="SM00984">
    <property type="entry name" value="UDPG_MGDP_dh_C"/>
    <property type="match status" value="1"/>
</dbReference>
<dbReference type="InterPro" id="IPR008927">
    <property type="entry name" value="6-PGluconate_DH-like_C_sf"/>
</dbReference>
<proteinExistence type="predicted"/>
<feature type="domain" description="UDP-glucose/GDP-mannose dehydrogenase C-terminal" evidence="1">
    <location>
        <begin position="113"/>
        <end position="208"/>
    </location>
</feature>
<dbReference type="InterPro" id="IPR036220">
    <property type="entry name" value="UDP-Glc/GDP-Man_DH_C_sf"/>
</dbReference>
<dbReference type="SUPFAM" id="SSF48179">
    <property type="entry name" value="6-phosphogluconate dehydrogenase C-terminal domain-like"/>
    <property type="match status" value="1"/>
</dbReference>
<dbReference type="Proteomes" id="UP000198403">
    <property type="component" value="Unassembled WGS sequence"/>
</dbReference>
<organism evidence="2 3">
    <name type="scientific">Blastococcus mobilis</name>
    <dbReference type="NCBI Taxonomy" id="1938746"/>
    <lineage>
        <taxon>Bacteria</taxon>
        <taxon>Bacillati</taxon>
        <taxon>Actinomycetota</taxon>
        <taxon>Actinomycetes</taxon>
        <taxon>Geodermatophilales</taxon>
        <taxon>Geodermatophilaceae</taxon>
        <taxon>Blastococcus</taxon>
    </lineage>
</organism>
<sequence>MIENTFRQVNIALVNELATIAPDLGVDIWAALDAAATKPFGYMPFWPGPGVGGHCIAVDPSYLSWRAEQQLGYGIGFIEHARAVNNRMPAHVVSRVRDVLGEEGRALRRARIHVLGVAYKPDVNDARESPAVSVAERLLRGGADVSYTDAYLRQIELDGRMFVSVDATADLVAGCDLVVLLTAHRGLDYDALLDAAPRLLDVTGTLRNRTDAVDAGRLVLL</sequence>
<dbReference type="AlphaFoldDB" id="A0A238X1R7"/>
<dbReference type="RefSeq" id="WP_217899270.1">
    <property type="nucleotide sequence ID" value="NZ_FZNO01000011.1"/>
</dbReference>
<evidence type="ECO:0000313" key="2">
    <source>
        <dbReference type="EMBL" id="SNR52528.1"/>
    </source>
</evidence>
<dbReference type="PANTHER" id="PTHR43491">
    <property type="entry name" value="UDP-N-ACETYL-D-MANNOSAMINE DEHYDROGENASE"/>
    <property type="match status" value="1"/>
</dbReference>
<dbReference type="InterPro" id="IPR014026">
    <property type="entry name" value="UDP-Glc/GDP-Man_DH_dimer"/>
</dbReference>